<proteinExistence type="predicted"/>
<dbReference type="AlphaFoldDB" id="A0AAE7B0N7"/>
<evidence type="ECO:0000259" key="1">
    <source>
        <dbReference type="Pfam" id="PF10111"/>
    </source>
</evidence>
<dbReference type="GO" id="GO:0015774">
    <property type="term" value="P:polysaccharide transport"/>
    <property type="evidence" value="ECO:0007669"/>
    <property type="project" value="InterPro"/>
</dbReference>
<reference evidence="2 3" key="1">
    <citation type="submission" date="2020-05" db="EMBL/GenBank/DDBJ databases">
        <title>First description outside Europe of the emergent pathogen for shellfish aquaculture Vibrio europaeus.</title>
        <authorList>
            <person name="Dubert J."/>
            <person name="Rojas R."/>
        </authorList>
    </citation>
    <scope>NUCLEOTIDE SEQUENCE [LARGE SCALE GENOMIC DNA]</scope>
    <source>
        <strain evidence="2 3">NPI-1</strain>
    </source>
</reference>
<dbReference type="Pfam" id="PF05159">
    <property type="entry name" value="Capsule_synth"/>
    <property type="match status" value="1"/>
</dbReference>
<dbReference type="Pfam" id="PF10111">
    <property type="entry name" value="Glyco_tranf_2_2"/>
    <property type="match status" value="1"/>
</dbReference>
<dbReference type="Proteomes" id="UP000501443">
    <property type="component" value="Chromosome 2"/>
</dbReference>
<dbReference type="InterPro" id="IPR029044">
    <property type="entry name" value="Nucleotide-diphossugar_trans"/>
</dbReference>
<dbReference type="InterPro" id="IPR019290">
    <property type="entry name" value="GlycosylTrfase-like_prok"/>
</dbReference>
<sequence length="736" mass="85306">MFDFSVDVIIPVRSRDDYDIVDRLRWKKYCNIPDNFDFLVVDYGSHKHQEIKETCEELGFEYIYIDKPNSLFNLSECRNAGLNKSSADFVIFEDVDLMHKKGFYESINVEIKNLIINQGWVFFAVPVTYLSEMSTELLAQGVSDETSSFLISEAYNSESDYIQHHAPTSSFVVCRRKDAIKIGGFDEAFEGWGFEDSDFAVRLLMLTESDKPRRFYRLDTRPYSNQVSWDGWRSLYRVYGDLIAFKGIYSFHVWHPIAEHRSKSIRERNHKIFNENCSRYSSEKFVFTPLNNTNEKVQIFLSKNPHSWNQNLFDVFDNPLFIDETNITVSSVSDIIKKYDVDCVVLTNPYGTVKRKLIYDEFKSHNIDCYVVERGALPWSIYIDKGGFCAESDSYSESNWINKKLSEEEINNIHEYMNEIKTSGVTLEPQSNMIGGYNLKRKLFGYDENVKVLFVALQSPSDTTTNYFCGGVESYQNFLLQIEKLPHLLPENWRVVVKNHPLSLEKFKADGIKIVDDYHINDIIAMSDNVALINSGVGILSMIFNKFTYHFGQAFYSFDGLNKEVGTAEELVDEILSDNVFDKEKAIKFIDFLVNDFYSFASWERGERNYTDKAKLSISKNIKYSKVNVFERGVSCGNSPEHKKLITSYLFDRYRMDEYISRNPQKPAKVNPKKPAKVNPQKPAKVEVVNTKLVSNTKVADKSISRRRYEKFKASPIGYVNNVFIKLPKKMKSIFS</sequence>
<protein>
    <recommendedName>
        <fullName evidence="1">Glycosyltransferase 2-like prokaryotic type domain-containing protein</fullName>
    </recommendedName>
</protein>
<accession>A0AAE7B0N7</accession>
<name>A0AAE7B0N7_9VIBR</name>
<evidence type="ECO:0000313" key="3">
    <source>
        <dbReference type="Proteomes" id="UP000501443"/>
    </source>
</evidence>
<dbReference type="SUPFAM" id="SSF53448">
    <property type="entry name" value="Nucleotide-diphospho-sugar transferases"/>
    <property type="match status" value="1"/>
</dbReference>
<evidence type="ECO:0000313" key="2">
    <source>
        <dbReference type="EMBL" id="QJY38881.1"/>
    </source>
</evidence>
<dbReference type="EMBL" id="CP053543">
    <property type="protein sequence ID" value="QJY38881.1"/>
    <property type="molecule type" value="Genomic_DNA"/>
</dbReference>
<dbReference type="InterPro" id="IPR007833">
    <property type="entry name" value="Capsule_polysaccharide_synth"/>
</dbReference>
<gene>
    <name evidence="2" type="ORF">HOO69_20190</name>
</gene>
<dbReference type="GO" id="GO:0000271">
    <property type="term" value="P:polysaccharide biosynthetic process"/>
    <property type="evidence" value="ECO:0007669"/>
    <property type="project" value="InterPro"/>
</dbReference>
<dbReference type="RefSeq" id="WP_171802966.1">
    <property type="nucleotide sequence ID" value="NZ_CP053543.1"/>
</dbReference>
<dbReference type="Gene3D" id="3.90.550.10">
    <property type="entry name" value="Spore Coat Polysaccharide Biosynthesis Protein SpsA, Chain A"/>
    <property type="match status" value="1"/>
</dbReference>
<feature type="domain" description="Glycosyltransferase 2-like prokaryotic type" evidence="1">
    <location>
        <begin position="8"/>
        <end position="259"/>
    </location>
</feature>
<organism evidence="2 3">
    <name type="scientific">Vibrio europaeus</name>
    <dbReference type="NCBI Taxonomy" id="300876"/>
    <lineage>
        <taxon>Bacteria</taxon>
        <taxon>Pseudomonadati</taxon>
        <taxon>Pseudomonadota</taxon>
        <taxon>Gammaproteobacteria</taxon>
        <taxon>Vibrionales</taxon>
        <taxon>Vibrionaceae</taxon>
        <taxon>Vibrio</taxon>
        <taxon>Vibrio oreintalis group</taxon>
    </lineage>
</organism>